<dbReference type="HOGENOM" id="CLU_1338286_0_0_1"/>
<dbReference type="GeneID" id="27420078"/>
<dbReference type="EMBL" id="KI545862">
    <property type="protein sequence ID" value="EST07905.1"/>
    <property type="molecule type" value="Genomic_DNA"/>
</dbReference>
<name>V5ERX4_KALBG</name>
<dbReference type="eggNOG" id="ENOG502RDRF">
    <property type="taxonomic scope" value="Eukaryota"/>
</dbReference>
<keyword evidence="2" id="KW-0472">Membrane</keyword>
<feature type="region of interest" description="Disordered" evidence="1">
    <location>
        <begin position="31"/>
        <end position="52"/>
    </location>
</feature>
<feature type="transmembrane region" description="Helical" evidence="2">
    <location>
        <begin position="150"/>
        <end position="180"/>
    </location>
</feature>
<dbReference type="OMA" id="WTSHRAS"/>
<proteinExistence type="predicted"/>
<dbReference type="AlphaFoldDB" id="V5ERX4"/>
<keyword evidence="4" id="KW-1185">Reference proteome</keyword>
<evidence type="ECO:0000313" key="3">
    <source>
        <dbReference type="EMBL" id="EST07905.1"/>
    </source>
</evidence>
<dbReference type="OrthoDB" id="2556641at2759"/>
<gene>
    <name evidence="3" type="ORF">PSEUBRA_SCAF2g03009</name>
</gene>
<sequence>MFGFSLGHGSHHDSCEEDDRPVLINGIESSASSRHVSPWTSGAVSPSSSPGTSVAHCDYGFPQVGHGADKKRISWLTSLPASHWTSHRASTHGDASSPPAVSPRGGKKLHLRSSSSSSNVVRPNFGPRAAPAEEAKAKTASTSLVPNAHFLGFMLLMILLISSPLIKILSVVLFVAVLVVNPD</sequence>
<feature type="region of interest" description="Disordered" evidence="1">
    <location>
        <begin position="86"/>
        <end position="138"/>
    </location>
</feature>
<protein>
    <submittedName>
        <fullName evidence="3">Uncharacterized protein</fullName>
    </submittedName>
</protein>
<evidence type="ECO:0000256" key="2">
    <source>
        <dbReference type="SAM" id="Phobius"/>
    </source>
</evidence>
<evidence type="ECO:0000256" key="1">
    <source>
        <dbReference type="SAM" id="MobiDB-lite"/>
    </source>
</evidence>
<reference evidence="4" key="1">
    <citation type="journal article" date="2013" name="Genome Announc.">
        <title>Draft genome sequence of Pseudozyma brasiliensis sp. nov. strain GHG001, a high producer of endo-1,4-xylanase isolated from an insect pest of sugarcane.</title>
        <authorList>
            <person name="Oliveira J.V.D.C."/>
            <person name="dos Santos R.A.C."/>
            <person name="Borges T.A."/>
            <person name="Riano-Pachon D.M."/>
            <person name="Goldman G.H."/>
        </authorList>
    </citation>
    <scope>NUCLEOTIDE SEQUENCE [LARGE SCALE GENOMIC DNA]</scope>
    <source>
        <strain evidence="4">GHG001</strain>
    </source>
</reference>
<evidence type="ECO:0000313" key="4">
    <source>
        <dbReference type="Proteomes" id="UP000019377"/>
    </source>
</evidence>
<dbReference type="Proteomes" id="UP000019377">
    <property type="component" value="Unassembled WGS sequence"/>
</dbReference>
<accession>V5ERX4</accession>
<organism evidence="3 4">
    <name type="scientific">Kalmanozyma brasiliensis (strain GHG001)</name>
    <name type="common">Yeast</name>
    <name type="synonym">Pseudozyma brasiliensis</name>
    <dbReference type="NCBI Taxonomy" id="1365824"/>
    <lineage>
        <taxon>Eukaryota</taxon>
        <taxon>Fungi</taxon>
        <taxon>Dikarya</taxon>
        <taxon>Basidiomycota</taxon>
        <taxon>Ustilaginomycotina</taxon>
        <taxon>Ustilaginomycetes</taxon>
        <taxon>Ustilaginales</taxon>
        <taxon>Ustilaginaceae</taxon>
        <taxon>Kalmanozyma</taxon>
    </lineage>
</organism>
<keyword evidence="2" id="KW-0812">Transmembrane</keyword>
<keyword evidence="2" id="KW-1133">Transmembrane helix</keyword>